<protein>
    <submittedName>
        <fullName evidence="1">Uncharacterized protein</fullName>
    </submittedName>
</protein>
<comment type="caution">
    <text evidence="1">The sequence shown here is derived from an EMBL/GenBank/DDBJ whole genome shotgun (WGS) entry which is preliminary data.</text>
</comment>
<organism evidence="1 2">
    <name type="scientific">Psophocarpus tetragonolobus</name>
    <name type="common">Winged bean</name>
    <name type="synonym">Dolichos tetragonolobus</name>
    <dbReference type="NCBI Taxonomy" id="3891"/>
    <lineage>
        <taxon>Eukaryota</taxon>
        <taxon>Viridiplantae</taxon>
        <taxon>Streptophyta</taxon>
        <taxon>Embryophyta</taxon>
        <taxon>Tracheophyta</taxon>
        <taxon>Spermatophyta</taxon>
        <taxon>Magnoliopsida</taxon>
        <taxon>eudicotyledons</taxon>
        <taxon>Gunneridae</taxon>
        <taxon>Pentapetalae</taxon>
        <taxon>rosids</taxon>
        <taxon>fabids</taxon>
        <taxon>Fabales</taxon>
        <taxon>Fabaceae</taxon>
        <taxon>Papilionoideae</taxon>
        <taxon>50 kb inversion clade</taxon>
        <taxon>NPAAA clade</taxon>
        <taxon>indigoferoid/millettioid clade</taxon>
        <taxon>Phaseoleae</taxon>
        <taxon>Psophocarpus</taxon>
    </lineage>
</organism>
<evidence type="ECO:0000313" key="1">
    <source>
        <dbReference type="EMBL" id="KAK7383399.1"/>
    </source>
</evidence>
<reference evidence="1 2" key="1">
    <citation type="submission" date="2024-01" db="EMBL/GenBank/DDBJ databases">
        <title>The genomes of 5 underutilized Papilionoideae crops provide insights into root nodulation and disease resistanc.</title>
        <authorList>
            <person name="Jiang F."/>
        </authorList>
    </citation>
    <scope>NUCLEOTIDE SEQUENCE [LARGE SCALE GENOMIC DNA]</scope>
    <source>
        <strain evidence="1">DUOXIRENSHENG_FW03</strain>
        <tissue evidence="1">Leaves</tissue>
    </source>
</reference>
<dbReference type="EMBL" id="JAYMYS010000008">
    <property type="protein sequence ID" value="KAK7383399.1"/>
    <property type="molecule type" value="Genomic_DNA"/>
</dbReference>
<keyword evidence="2" id="KW-1185">Reference proteome</keyword>
<evidence type="ECO:0000313" key="2">
    <source>
        <dbReference type="Proteomes" id="UP001386955"/>
    </source>
</evidence>
<dbReference type="AlphaFoldDB" id="A0AAN9X0H3"/>
<sequence>MDVKGLARCLDGIWISTFKLRVNLQRLDKYGGPINLCGRGSTGEASRLSKWTLEAMARDCHVWVRCKGILVHAWSTKFFEFLVGRVVVNEYLRTEQGCGVVTSLANHAEGPLDMDLLETLTVINNSEMYVGGHNRVAGCVPHVAHTHGSNRPGCAHDLITLGVVEKLLTNLPDDVVGNDDETCRNLHVLGMFVMDEHLRIEQVLQEKDHVARMSRDHIGLGPV</sequence>
<dbReference type="Proteomes" id="UP001386955">
    <property type="component" value="Unassembled WGS sequence"/>
</dbReference>
<proteinExistence type="predicted"/>
<name>A0AAN9X0H3_PSOTE</name>
<accession>A0AAN9X0H3</accession>
<gene>
    <name evidence="1" type="ORF">VNO78_29078</name>
</gene>